<evidence type="ECO:0000259" key="2">
    <source>
        <dbReference type="Pfam" id="PF07539"/>
    </source>
</evidence>
<feature type="compositionally biased region" description="Pro residues" evidence="1">
    <location>
        <begin position="1960"/>
        <end position="1979"/>
    </location>
</feature>
<dbReference type="PANTHER" id="PTHR17695">
    <property type="entry name" value="SMALL SUBUNIT PROCESSOME COMPONENT 20 HOMOLOG"/>
    <property type="match status" value="1"/>
</dbReference>
<dbReference type="Ensembl" id="ENSLBET00000001312.1">
    <property type="protein sequence ID" value="ENSLBEP00000001224.1"/>
    <property type="gene ID" value="ENSLBEG00000000781.1"/>
</dbReference>
<dbReference type="Gene3D" id="1.25.10.10">
    <property type="entry name" value="Leucine-rich Repeat Variant"/>
    <property type="match status" value="2"/>
</dbReference>
<dbReference type="Pfam" id="PF07539">
    <property type="entry name" value="UTP20_N"/>
    <property type="match status" value="1"/>
</dbReference>
<dbReference type="STRING" id="56723.ENSLBEP00000001224"/>
<feature type="region of interest" description="Disordered" evidence="1">
    <location>
        <begin position="1953"/>
        <end position="1988"/>
    </location>
</feature>
<dbReference type="Proteomes" id="UP000261660">
    <property type="component" value="Unplaced"/>
</dbReference>
<feature type="region of interest" description="Disordered" evidence="1">
    <location>
        <begin position="1609"/>
        <end position="1664"/>
    </location>
</feature>
<sequence>MKIKSKSSYHKSENTYRFLTFAERLANVNINVIHRIDRTGSYAEEVETYFSEGLTKWKDLNLTENFTFLKDVSNKSQSFNMLVFHQAAIVESLKTHLSVKNSLAYQPLLLVVQLARDLQMDFYPHFPDFFVLITSLLETKDTEILEWAFTCLSYLYKYLWRLMVKDMTNIYLYSTLLAHKKEHIRKFAAESFSFLMRKVPDLDALLSLMFSDLQQHPDKAEGAGQLLFEMCKGVRNKFHSCAANAFPVALRKLGPSTSPAVSLPWDTVRDAMDHLAQAAANHVDKEHFLVLWESLQQLERLLFILHTLVSHKDGAKITKPEAVCQTVLRLIQSSFLSESCSRLLLQITSSLLLGENVILPKAIIQETVQKQVFGSTIGHDLILEFTKEMFTMKQFEQQLFLPSLLRFTAGLFGCGDPLSRHCGLDVLVSLILAKAPPPTDGSMAFETYPLLFTGQTTTDLSRPWAALVLLPHLGLFVARQALSCLLTLDGSAQLLSLLTVDKINSILKFPTDLSALLLGDLYYTCLSLSGVSEHLSHNALLELYQILHPNLSSHISKIRLLTLRILSQFEAELPPLAEGEENVEVQPVFAVCLQAELVPASVQDYREKLLHLRKLRQDLVQRSLPRGPADTFQQVPLRYLIAMLFVNFKPLWDPVIELLSHARGMDNKEFWRVYYEHLEMVAGIAKELQKSEEDDDEEESGLQGEPGCEVIESGDVGVLFLERVKLTLNPKERTDFPNFRSLLWRSMAQFPDRVEPRSRELSPLLLRFINEFFIADPLVASTQDLRKRNEAAPEESGMDEEEEREEEEEEEEGGGKQQRKGLPRRAAAQLITHLKVFAKFTNPRSLYLEGSLSELYNQLLCHQDQQIQRVALECVLSYKEPNIVPYGNLEKLLDDKHFKEEIVHFNISDETEVVDASHRARLIPLLMILFGRLRSKAGSKFQGKASATSRSSIILRFLAGCQAEELGIFINLLLEPVCHHSCLAAVQKAIAETDAAAVLPLGRQHSLLNIINVVIHKLGHLIHMYLPKVLQILLCVTASVSTILDQREKLRAGCISPLKNLRRLGVLRIQDFFDGFDSYSFSPDELDAVFEAVVWPQVRRLPTESPYSPTPLLKLIHGWCKNTCFPLLAKQKPDQPECDVLLNVFALLAAKNASTVTIAMVMDIAESLATAEDFVASEAETELTVNSYVFPQPAEGAVVTASLSQGSRLLLPHITTLLQYLSGVVRNTDRLKKKKFRAQVAKELNILSVSRFVSDKEQSSVLISLLLPYLQKGKNLQETEIDILATVQNLLRQCVQPSAFLQPLSKLFSIIHNKLPRQALTNVFQTLSDLEPSLAYITDLLNAFDSRHLDEIYFDVRLTAFQDATRRVKEMSTLDLNFISTILHNCFHTYEIGDMSLADNATLCLSAVITQLAAVGPGEQIYRDVVQHTILDAVHKGLRSKTDNVQHEYTNVLACLVKTFPTKKEFRDLVQLTNYNDLESDFFEHMKHIQIHRRGRALRKLAKQLTEGQVVMTPRSLQNYIMPYAMTALLDEKMLKHENMISASVEVVGAVCRRLTWSKYLYYLKHFIHILQTSQTEQKLAVLLITVLEAFHFDHQTLSREIEAAKAREVADDADDENQAAADESDESEDEAEVMEVDGKAAPSDVPMETDTKSGKKDATSKDAVVTKTTGPKFTVASGLPQSKEQLETLISAIHQTVNNSVLPRLHKCLNAKRDDEHKAVKSKDVKEEEVARIPIAFAMVKLMQTLPPNIMEANLPILIKVCVVLRNRFQEVRDVARGTLVKILETLGRRYLQYLLKEMQGVLQKGYQQVHVLTFTVYQLLSVLRPTLKSGDLDSCMNMLIDIFNNELFGAVAEEKEVKGIVSKLMEARHSKSMDSYELLAQFCSKESITKFILPLKEILETTFSLKTCNRVAAVLRRLVLGLLVNEGMTSKDILLLCHGLVSESLPLLTKRDERSSVKPPPDPRLPPPSCLLLPPTPKRGGQKAPVSSRTNMHILVDAGLKLLHLSMKKSKVTSSEASALEMLDPFVLLLLDCLNSMHVKVTTEALVAFTWLLKFPLPAVEQNAEQLTKQLFVLLKDYSKAGAARGENYQLVQNCFKAITILVKNVKSKNISETQLQVLLGYAEEDIYDQSRQATAFGLLKAILSRKLVVPEMEEVLKKVAKLSVTGSNAMIRIHCRQIYLKYLLDYPLGKRLRGHLDFVVAQLYEHDTGRESVLEMLAYIFQTFPQKLLLQHSGLFFAPLALVVVNDDSARCKKMAAMAIKALLTQLDLNHQNTLYCLVNTWLHAEKASLRRLGAQVCGLFVEVEEEKFVRRLDDLLPLLEREINPDNFEDIEEEQDEKGADRLLFSFLTLLSKLNKHCGLLELSKPFDTLHRTWHIEAHLRYPHCWVWLTASQLFGQLFAAHQAEQLVALWRGESGDASPQLPVTVFITSGLDKKMREMALSFCHQLQSKFLDTASGEQQVVKNLLFVGKVIYLVSPESEVISSQEEMKEEEEEEGGEQKENGNEEDGDDEEMEEKEKKEEEEEDEEDDKDDKPPSLLWLMRKLSLMAKREAAYTPKIPLKRTCVFKFLGAMAMDLGKDRLGPYLTTIITPLYRELDSTYADQPTLKNLAQELIELMKKQVGLERFSLAFSAVQKEFSQRRVARKRHRAMQ</sequence>
<evidence type="ECO:0000259" key="3">
    <source>
        <dbReference type="Pfam" id="PF20416"/>
    </source>
</evidence>
<feature type="domain" description="U3 small nucleolar RNA-associated protein 20 C-terminal" evidence="4">
    <location>
        <begin position="2294"/>
        <end position="2652"/>
    </location>
</feature>
<feature type="domain" description="U3 small nucleolar RNA-associated protein 20" evidence="3">
    <location>
        <begin position="1724"/>
        <end position="1943"/>
    </location>
</feature>
<evidence type="ECO:0000313" key="6">
    <source>
        <dbReference type="Proteomes" id="UP000261660"/>
    </source>
</evidence>
<dbReference type="GO" id="GO:0030686">
    <property type="term" value="C:90S preribosome"/>
    <property type="evidence" value="ECO:0007669"/>
    <property type="project" value="TreeGrafter"/>
</dbReference>
<dbReference type="SUPFAM" id="SSF48371">
    <property type="entry name" value="ARM repeat"/>
    <property type="match status" value="4"/>
</dbReference>
<dbReference type="InParanoid" id="A0A3Q3KWE3"/>
<dbReference type="Pfam" id="PF20416">
    <property type="entry name" value="UTP20"/>
    <property type="match status" value="1"/>
</dbReference>
<feature type="domain" description="U3 small nucleolar RNA-associated protein 20 N-terminal" evidence="2">
    <location>
        <begin position="826"/>
        <end position="1441"/>
    </location>
</feature>
<accession>A0A3Q3KWE3</accession>
<evidence type="ECO:0000313" key="5">
    <source>
        <dbReference type="Ensembl" id="ENSLBEP00000001224.1"/>
    </source>
</evidence>
<feature type="compositionally biased region" description="Acidic residues" evidence="1">
    <location>
        <begin position="792"/>
        <end position="812"/>
    </location>
</feature>
<protein>
    <submittedName>
        <fullName evidence="5">UTP20 small subunit processome component</fullName>
    </submittedName>
</protein>
<feature type="region of interest" description="Disordered" evidence="1">
    <location>
        <begin position="2486"/>
        <end position="2539"/>
    </location>
</feature>
<feature type="compositionally biased region" description="Acidic residues" evidence="1">
    <location>
        <begin position="2508"/>
        <end position="2534"/>
    </location>
</feature>
<feature type="region of interest" description="Disordered" evidence="1">
    <location>
        <begin position="689"/>
        <end position="708"/>
    </location>
</feature>
<feature type="compositionally biased region" description="Acidic residues" evidence="1">
    <location>
        <begin position="1612"/>
        <end position="1636"/>
    </location>
</feature>
<dbReference type="PANTHER" id="PTHR17695:SF11">
    <property type="entry name" value="SMALL SUBUNIT PROCESSOME COMPONENT 20 HOMOLOG"/>
    <property type="match status" value="1"/>
</dbReference>
<dbReference type="InterPro" id="IPR052575">
    <property type="entry name" value="SSU_processome_comp_20"/>
</dbReference>
<proteinExistence type="predicted"/>
<reference evidence="5" key="2">
    <citation type="submission" date="2025-09" db="UniProtKB">
        <authorList>
            <consortium name="Ensembl"/>
        </authorList>
    </citation>
    <scope>IDENTIFICATION</scope>
</reference>
<evidence type="ECO:0000259" key="4">
    <source>
        <dbReference type="Pfam" id="PF23099"/>
    </source>
</evidence>
<dbReference type="InterPro" id="IPR016024">
    <property type="entry name" value="ARM-type_fold"/>
</dbReference>
<evidence type="ECO:0000256" key="1">
    <source>
        <dbReference type="SAM" id="MobiDB-lite"/>
    </source>
</evidence>
<feature type="compositionally biased region" description="Basic and acidic residues" evidence="1">
    <location>
        <begin position="1650"/>
        <end position="1661"/>
    </location>
</feature>
<dbReference type="InterPro" id="IPR057525">
    <property type="entry name" value="UTP20_C"/>
</dbReference>
<feature type="region of interest" description="Disordered" evidence="1">
    <location>
        <begin position="786"/>
        <end position="822"/>
    </location>
</feature>
<keyword evidence="6" id="KW-1185">Reference proteome</keyword>
<dbReference type="InterPro" id="IPR011989">
    <property type="entry name" value="ARM-like"/>
</dbReference>
<dbReference type="GeneTree" id="ENSGT00390000016813"/>
<reference evidence="5" key="1">
    <citation type="submission" date="2025-08" db="UniProtKB">
        <authorList>
            <consortium name="Ensembl"/>
        </authorList>
    </citation>
    <scope>IDENTIFICATION</scope>
</reference>
<dbReference type="InterPro" id="IPR011430">
    <property type="entry name" value="UTP20_N"/>
</dbReference>
<dbReference type="InterPro" id="IPR046523">
    <property type="entry name" value="UTP20_dom"/>
</dbReference>
<name>A0A3Q3KWE3_9LABR</name>
<dbReference type="FunCoup" id="A0A3Q3KWE3">
    <property type="interactions" value="1950"/>
</dbReference>
<organism evidence="5 6">
    <name type="scientific">Labrus bergylta</name>
    <name type="common">ballan wrasse</name>
    <dbReference type="NCBI Taxonomy" id="56723"/>
    <lineage>
        <taxon>Eukaryota</taxon>
        <taxon>Metazoa</taxon>
        <taxon>Chordata</taxon>
        <taxon>Craniata</taxon>
        <taxon>Vertebrata</taxon>
        <taxon>Euteleostomi</taxon>
        <taxon>Actinopterygii</taxon>
        <taxon>Neopterygii</taxon>
        <taxon>Teleostei</taxon>
        <taxon>Neoteleostei</taxon>
        <taxon>Acanthomorphata</taxon>
        <taxon>Eupercaria</taxon>
        <taxon>Labriformes</taxon>
        <taxon>Labridae</taxon>
        <taxon>Labrus</taxon>
    </lineage>
</organism>
<dbReference type="Pfam" id="PF23099">
    <property type="entry name" value="UTP20_C"/>
    <property type="match status" value="1"/>
</dbReference>
<dbReference type="GO" id="GO:0032040">
    <property type="term" value="C:small-subunit processome"/>
    <property type="evidence" value="ECO:0007669"/>
    <property type="project" value="TreeGrafter"/>
</dbReference>